<comment type="caution">
    <text evidence="1">The sequence shown here is derived from an EMBL/GenBank/DDBJ whole genome shotgun (WGS) entry which is preliminary data.</text>
</comment>
<evidence type="ECO:0000313" key="1">
    <source>
        <dbReference type="EMBL" id="KAH6632412.1"/>
    </source>
</evidence>
<gene>
    <name evidence="1" type="ORF">F5144DRAFT_251280</name>
</gene>
<protein>
    <submittedName>
        <fullName evidence="1">Uncharacterized protein</fullName>
    </submittedName>
</protein>
<keyword evidence="2" id="KW-1185">Reference proteome</keyword>
<accession>A0ACB7P8U2</accession>
<dbReference type="Proteomes" id="UP000724584">
    <property type="component" value="Unassembled WGS sequence"/>
</dbReference>
<evidence type="ECO:0000313" key="2">
    <source>
        <dbReference type="Proteomes" id="UP000724584"/>
    </source>
</evidence>
<dbReference type="EMBL" id="JAGIZQ010000004">
    <property type="protein sequence ID" value="KAH6632412.1"/>
    <property type="molecule type" value="Genomic_DNA"/>
</dbReference>
<proteinExistence type="predicted"/>
<name>A0ACB7P8U2_9PEZI</name>
<sequence>MILCYFTTISSCRVSDGTYGGQNRGDKSEHKRKGIETWKSAFFYSICTVDIQSGSNKLLHSGDTCPVCFSSDCAGWHWLAVSLRGVSMFCLAIVKNDIIGGALPRNPWRAQDHPWLGRESRLPSLWLIPRFNPMNIMRGNASFLGPPDERGIALIVMVKHGTACLEVWSPAPWVLYSACRRVHLLSFVSAGYLGRYLGRFEGGWKVSISAAISKLLDKRIK</sequence>
<reference evidence="1 2" key="1">
    <citation type="journal article" date="2021" name="Nat. Commun.">
        <title>Genetic determinants of endophytism in the Arabidopsis root mycobiome.</title>
        <authorList>
            <person name="Mesny F."/>
            <person name="Miyauchi S."/>
            <person name="Thiergart T."/>
            <person name="Pickel B."/>
            <person name="Atanasova L."/>
            <person name="Karlsson M."/>
            <person name="Huettel B."/>
            <person name="Barry K.W."/>
            <person name="Haridas S."/>
            <person name="Chen C."/>
            <person name="Bauer D."/>
            <person name="Andreopoulos W."/>
            <person name="Pangilinan J."/>
            <person name="LaButti K."/>
            <person name="Riley R."/>
            <person name="Lipzen A."/>
            <person name="Clum A."/>
            <person name="Drula E."/>
            <person name="Henrissat B."/>
            <person name="Kohler A."/>
            <person name="Grigoriev I.V."/>
            <person name="Martin F.M."/>
            <person name="Hacquard S."/>
        </authorList>
    </citation>
    <scope>NUCLEOTIDE SEQUENCE [LARGE SCALE GENOMIC DNA]</scope>
    <source>
        <strain evidence="1 2">MPI-SDFR-AT-0079</strain>
    </source>
</reference>
<organism evidence="1 2">
    <name type="scientific">Chaetomium tenue</name>
    <dbReference type="NCBI Taxonomy" id="1854479"/>
    <lineage>
        <taxon>Eukaryota</taxon>
        <taxon>Fungi</taxon>
        <taxon>Dikarya</taxon>
        <taxon>Ascomycota</taxon>
        <taxon>Pezizomycotina</taxon>
        <taxon>Sordariomycetes</taxon>
        <taxon>Sordariomycetidae</taxon>
        <taxon>Sordariales</taxon>
        <taxon>Chaetomiaceae</taxon>
        <taxon>Chaetomium</taxon>
    </lineage>
</organism>